<dbReference type="Proteomes" id="UP000521872">
    <property type="component" value="Unassembled WGS sequence"/>
</dbReference>
<feature type="region of interest" description="Disordered" evidence="2">
    <location>
        <begin position="205"/>
        <end position="238"/>
    </location>
</feature>
<feature type="compositionally biased region" description="Acidic residues" evidence="2">
    <location>
        <begin position="37"/>
        <end position="50"/>
    </location>
</feature>
<dbReference type="EMBL" id="JAACJL010000044">
    <property type="protein sequence ID" value="KAF4614958.1"/>
    <property type="molecule type" value="Genomic_DNA"/>
</dbReference>
<feature type="compositionally biased region" description="Basic and acidic residues" evidence="2">
    <location>
        <begin position="26"/>
        <end position="36"/>
    </location>
</feature>
<protein>
    <submittedName>
        <fullName evidence="3">Uncharacterized protein</fullName>
    </submittedName>
</protein>
<comment type="caution">
    <text evidence="3">The sequence shown here is derived from an EMBL/GenBank/DDBJ whole genome shotgun (WGS) entry which is preliminary data.</text>
</comment>
<evidence type="ECO:0000313" key="4">
    <source>
        <dbReference type="Proteomes" id="UP000521872"/>
    </source>
</evidence>
<organism evidence="3 4">
    <name type="scientific">Agrocybe pediades</name>
    <dbReference type="NCBI Taxonomy" id="84607"/>
    <lineage>
        <taxon>Eukaryota</taxon>
        <taxon>Fungi</taxon>
        <taxon>Dikarya</taxon>
        <taxon>Basidiomycota</taxon>
        <taxon>Agaricomycotina</taxon>
        <taxon>Agaricomycetes</taxon>
        <taxon>Agaricomycetidae</taxon>
        <taxon>Agaricales</taxon>
        <taxon>Agaricineae</taxon>
        <taxon>Strophariaceae</taxon>
        <taxon>Agrocybe</taxon>
    </lineage>
</organism>
<accession>A0A8H4QQ89</accession>
<dbReference type="AlphaFoldDB" id="A0A8H4QQ89"/>
<evidence type="ECO:0000313" key="3">
    <source>
        <dbReference type="EMBL" id="KAF4614958.1"/>
    </source>
</evidence>
<dbReference type="Gene3D" id="1.10.287.1490">
    <property type="match status" value="1"/>
</dbReference>
<name>A0A8H4QQ89_9AGAR</name>
<gene>
    <name evidence="3" type="ORF">D9613_003513</name>
</gene>
<reference evidence="3 4" key="1">
    <citation type="submission" date="2019-12" db="EMBL/GenBank/DDBJ databases">
        <authorList>
            <person name="Floudas D."/>
            <person name="Bentzer J."/>
            <person name="Ahren D."/>
            <person name="Johansson T."/>
            <person name="Persson P."/>
            <person name="Tunlid A."/>
        </authorList>
    </citation>
    <scope>NUCLEOTIDE SEQUENCE [LARGE SCALE GENOMIC DNA]</scope>
    <source>
        <strain evidence="3 4">CBS 102.39</strain>
    </source>
</reference>
<feature type="compositionally biased region" description="Polar residues" evidence="2">
    <location>
        <begin position="8"/>
        <end position="24"/>
    </location>
</feature>
<sequence>MGKGKRPAQSNKPRAGQSSRSQQAPEEDKIDRAQDKDDTDSDSEANWEEDYAQNEFVYTGVYGSEPSASVQAELKPGEDVVRVYASVHFQDIAINKDTKVQRILNTFGRSLQAHANSPVRLDMRHVRGLGNVSVEPERRALFRNDTVSSMLESIPERKAIHSIILDIPLSIHNGEDPEAASLFSTIHLFEYATAQARAAAQRLSASETTASAPNVNAVDEEQSVQADKPSGRRPPSQDEMWEQMQSLNYGMVSLREENRDLRDNVAKLQEENGELIQLKDRLGRVEEENGELKDRLGRVEEENRELKDNVAKLQEENRELRDNVAKLQEENREVGHKVREWEKNFQSKSNEFKEMQAAHQRLLASGGDPNLSKAYKENVRTALKFLNEELFGGIEGSMSSTEILQAISLRAIIDAGQGLLAQFLGLPNTIDSQTTAYSIIFRLKISHDADGTDFGKGSAADAARLEYAKTLIKSHMDELTPAERQSPLAVATQQILDKQEIMHILTCANSPYRNEGNKAAHILPSLAAVDGYVVTPASRLTVEDKQHMKVLLGVINMAQGN</sequence>
<proteinExistence type="predicted"/>
<keyword evidence="1" id="KW-0175">Coiled coil</keyword>
<evidence type="ECO:0000256" key="2">
    <source>
        <dbReference type="SAM" id="MobiDB-lite"/>
    </source>
</evidence>
<keyword evidence="4" id="KW-1185">Reference proteome</keyword>
<feature type="region of interest" description="Disordered" evidence="2">
    <location>
        <begin position="1"/>
        <end position="50"/>
    </location>
</feature>
<evidence type="ECO:0000256" key="1">
    <source>
        <dbReference type="SAM" id="Coils"/>
    </source>
</evidence>
<feature type="coiled-coil region" evidence="1">
    <location>
        <begin position="251"/>
        <end position="358"/>
    </location>
</feature>